<feature type="domain" description="CRAL-TRIO" evidence="8">
    <location>
        <begin position="242"/>
        <end position="396"/>
    </location>
</feature>
<dbReference type="Proteomes" id="UP001186944">
    <property type="component" value="Unassembled WGS sequence"/>
</dbReference>
<dbReference type="InterPro" id="IPR002589">
    <property type="entry name" value="Macro_dom"/>
</dbReference>
<dbReference type="PANTHER" id="PTHR13064">
    <property type="entry name" value="TRANSMEMBRANE PROTEIN 9 FAMILY MEMBER"/>
    <property type="match status" value="1"/>
</dbReference>
<evidence type="ECO:0000259" key="9">
    <source>
        <dbReference type="PROSITE" id="PS51154"/>
    </source>
</evidence>
<dbReference type="PROSITE" id="PS51154">
    <property type="entry name" value="MACRO"/>
    <property type="match status" value="1"/>
</dbReference>
<keyword evidence="3 7" id="KW-0812">Transmembrane</keyword>
<keyword evidence="11" id="KW-1185">Reference proteome</keyword>
<feature type="region of interest" description="Disordered" evidence="6">
    <location>
        <begin position="510"/>
        <end position="535"/>
    </location>
</feature>
<comment type="similarity">
    <text evidence="2">Belongs to the TMEM9 family.</text>
</comment>
<dbReference type="InterPro" id="IPR036865">
    <property type="entry name" value="CRAL-TRIO_dom_sf"/>
</dbReference>
<dbReference type="SUPFAM" id="SSF52087">
    <property type="entry name" value="CRAL/TRIO domain"/>
    <property type="match status" value="1"/>
</dbReference>
<comment type="subcellular location">
    <subcellularLocation>
        <location evidence="1">Membrane</location>
    </subcellularLocation>
</comment>
<keyword evidence="5 7" id="KW-0472">Membrane</keyword>
<comment type="caution">
    <text evidence="10">The sequence shown here is derived from an EMBL/GenBank/DDBJ whole genome shotgun (WGS) entry which is preliminary data.</text>
</comment>
<dbReference type="Pfam" id="PF01661">
    <property type="entry name" value="Macro"/>
    <property type="match status" value="1"/>
</dbReference>
<dbReference type="Pfam" id="PF13716">
    <property type="entry name" value="CRAL_TRIO_2"/>
    <property type="match status" value="1"/>
</dbReference>
<gene>
    <name evidence="10" type="ORF">FSP39_002249</name>
</gene>
<dbReference type="GO" id="GO:0005765">
    <property type="term" value="C:lysosomal membrane"/>
    <property type="evidence" value="ECO:0007669"/>
    <property type="project" value="InterPro"/>
</dbReference>
<evidence type="ECO:0000256" key="5">
    <source>
        <dbReference type="ARBA" id="ARBA00023136"/>
    </source>
</evidence>
<dbReference type="Pfam" id="PF05434">
    <property type="entry name" value="Tmemb_9"/>
    <property type="match status" value="1"/>
</dbReference>
<evidence type="ECO:0000313" key="10">
    <source>
        <dbReference type="EMBL" id="KAK3096670.1"/>
    </source>
</evidence>
<evidence type="ECO:0000313" key="11">
    <source>
        <dbReference type="Proteomes" id="UP001186944"/>
    </source>
</evidence>
<proteinExistence type="inferred from homology"/>
<dbReference type="CDD" id="cd00170">
    <property type="entry name" value="SEC14"/>
    <property type="match status" value="1"/>
</dbReference>
<protein>
    <submittedName>
        <fullName evidence="10">Uncharacterized protein</fullName>
    </submittedName>
</protein>
<dbReference type="EMBL" id="VSWD01000007">
    <property type="protein sequence ID" value="KAK3096670.1"/>
    <property type="molecule type" value="Genomic_DNA"/>
</dbReference>
<evidence type="ECO:0000259" key="8">
    <source>
        <dbReference type="PROSITE" id="PS50191"/>
    </source>
</evidence>
<dbReference type="Gene3D" id="3.40.525.10">
    <property type="entry name" value="CRAL-TRIO lipid binding domain"/>
    <property type="match status" value="1"/>
</dbReference>
<dbReference type="InterPro" id="IPR043472">
    <property type="entry name" value="Macro_dom-like"/>
</dbReference>
<dbReference type="Gene3D" id="3.40.220.10">
    <property type="entry name" value="Leucine Aminopeptidase, subunit E, domain 1"/>
    <property type="match status" value="1"/>
</dbReference>
<evidence type="ECO:0000256" key="7">
    <source>
        <dbReference type="SAM" id="Phobius"/>
    </source>
</evidence>
<dbReference type="PANTHER" id="PTHR13064:SF6">
    <property type="entry name" value="TRANSMEMBRANE PROTEIN 9"/>
    <property type="match status" value="1"/>
</dbReference>
<evidence type="ECO:0000256" key="1">
    <source>
        <dbReference type="ARBA" id="ARBA00004370"/>
    </source>
</evidence>
<name>A0AA88Y718_PINIB</name>
<sequence length="572" mass="66620">METEVLYRKGGPELVDDLKNNVRVCKTGEAKTTKGHKLMARFVIHTVGPRYNVKYVTAAESALYSCYRNVLKQVRENGMKTVACPCIHSIRRGYPSEDGAHIAISEYNMYFRRKFKDTYMELLPLYFPRCAKEEAEALKKLPEDIGNEDGEPIIPERQIRILDKPTINSIRKQNVEDFEQTVDLNKEFGTSTVLEVGKHPFAHMEQNPDDRKHVWGKTSDEQRKREMRQRYERLLKRSKTEDLTDIAALRCLYRTGVDRFGRPVVIFVGKHFPSKSIDLERALLYLIRVMEPVVESDYVVVYFHTQTTSENHPPMAYLKHMYSILDNKYRRNLKAFYIVHPTWWSKLATWFFTTFTASDIKKRVYSLKGVQYLYGSIFPDQLDIPQFVTNYDIQDPSVIHGSSKSSFEDKRCRCVCPVLGKDNTTVQKKSVTIRDNLDPNFCKCEYVLDNPPPNVCAQCECQYESRNTTTIKVVVIFVICVVSLLFVYMLFLLCLDPLIARRPSSYQQHTNEEVNMEEVPSSASATPQRAPMLSDQMRQRSIIDRVSNEQKRWKGTVEEQRKQIYDRHKLLN</sequence>
<organism evidence="10 11">
    <name type="scientific">Pinctada imbricata</name>
    <name type="common">Atlantic pearl-oyster</name>
    <name type="synonym">Pinctada martensii</name>
    <dbReference type="NCBI Taxonomy" id="66713"/>
    <lineage>
        <taxon>Eukaryota</taxon>
        <taxon>Metazoa</taxon>
        <taxon>Spiralia</taxon>
        <taxon>Lophotrochozoa</taxon>
        <taxon>Mollusca</taxon>
        <taxon>Bivalvia</taxon>
        <taxon>Autobranchia</taxon>
        <taxon>Pteriomorphia</taxon>
        <taxon>Pterioida</taxon>
        <taxon>Pterioidea</taxon>
        <taxon>Pteriidae</taxon>
        <taxon>Pinctada</taxon>
    </lineage>
</organism>
<accession>A0AA88Y718</accession>
<reference evidence="10" key="1">
    <citation type="submission" date="2019-08" db="EMBL/GenBank/DDBJ databases">
        <title>The improved chromosome-level genome for the pearl oyster Pinctada fucata martensii using PacBio sequencing and Hi-C.</title>
        <authorList>
            <person name="Zheng Z."/>
        </authorList>
    </citation>
    <scope>NUCLEOTIDE SEQUENCE</scope>
    <source>
        <strain evidence="10">ZZ-2019</strain>
        <tissue evidence="10">Adductor muscle</tissue>
    </source>
</reference>
<evidence type="ECO:0000256" key="6">
    <source>
        <dbReference type="SAM" id="MobiDB-lite"/>
    </source>
</evidence>
<evidence type="ECO:0000256" key="2">
    <source>
        <dbReference type="ARBA" id="ARBA00007264"/>
    </source>
</evidence>
<dbReference type="InterPro" id="IPR008853">
    <property type="entry name" value="TMEM9/TMEM9B"/>
</dbReference>
<feature type="domain" description="Macro" evidence="9">
    <location>
        <begin position="1"/>
        <end position="127"/>
    </location>
</feature>
<dbReference type="PROSITE" id="PS50191">
    <property type="entry name" value="CRAL_TRIO"/>
    <property type="match status" value="1"/>
</dbReference>
<feature type="transmembrane region" description="Helical" evidence="7">
    <location>
        <begin position="473"/>
        <end position="495"/>
    </location>
</feature>
<dbReference type="SUPFAM" id="SSF52949">
    <property type="entry name" value="Macro domain-like"/>
    <property type="match status" value="1"/>
</dbReference>
<dbReference type="InterPro" id="IPR001251">
    <property type="entry name" value="CRAL-TRIO_dom"/>
</dbReference>
<dbReference type="AlphaFoldDB" id="A0AA88Y718"/>
<keyword evidence="4 7" id="KW-1133">Transmembrane helix</keyword>
<evidence type="ECO:0000256" key="4">
    <source>
        <dbReference type="ARBA" id="ARBA00022989"/>
    </source>
</evidence>
<dbReference type="SMART" id="SM00516">
    <property type="entry name" value="SEC14"/>
    <property type="match status" value="1"/>
</dbReference>
<evidence type="ECO:0000256" key="3">
    <source>
        <dbReference type="ARBA" id="ARBA00022692"/>
    </source>
</evidence>